<evidence type="ECO:0000313" key="2">
    <source>
        <dbReference type="EMBL" id="PKA79271.1"/>
    </source>
</evidence>
<proteinExistence type="predicted"/>
<accession>A0ABX4Q949</accession>
<comment type="caution">
    <text evidence="1">The sequence shown here is derived from an EMBL/GenBank/DDBJ whole genome shotgun (WGS) entry which is preliminary data.</text>
</comment>
<sequence length="61" mass="6903">MIMTVGPSFGSRRPLAKLLLSARFVTSRPALKRQIHLKKTYTNNNRIKCDDEFASLRSGLP</sequence>
<reference evidence="1 3" key="1">
    <citation type="submission" date="2017-11" db="EMBL/GenBank/DDBJ databases">
        <title>Genome sequencing of a diverse group of Pseudomonas species.</title>
        <authorList>
            <person name="Loper J."/>
        </authorList>
    </citation>
    <scope>NUCLEOTIDE SEQUENCE [LARGE SCALE GENOMIC DNA]</scope>
    <source>
        <strain evidence="1 3">NCPPB 2192</strain>
    </source>
</reference>
<dbReference type="Proteomes" id="UP000232891">
    <property type="component" value="Unassembled WGS sequence"/>
</dbReference>
<dbReference type="EMBL" id="PHHD01000001">
    <property type="protein sequence ID" value="PKA73291.1"/>
    <property type="molecule type" value="Genomic_DNA"/>
</dbReference>
<protein>
    <submittedName>
        <fullName evidence="1">Uncharacterized protein</fullName>
    </submittedName>
</protein>
<organism evidence="1 3">
    <name type="scientific">Pseudomonas tolaasii NCPPB 2192</name>
    <dbReference type="NCBI Taxonomy" id="564423"/>
    <lineage>
        <taxon>Bacteria</taxon>
        <taxon>Pseudomonadati</taxon>
        <taxon>Pseudomonadota</taxon>
        <taxon>Gammaproteobacteria</taxon>
        <taxon>Pseudomonadales</taxon>
        <taxon>Pseudomonadaceae</taxon>
        <taxon>Pseudomonas</taxon>
    </lineage>
</organism>
<name>A0ABX4Q949_PSETO</name>
<dbReference type="EMBL" id="PHHD01000001">
    <property type="protein sequence ID" value="PKA79271.1"/>
    <property type="molecule type" value="Genomic_DNA"/>
</dbReference>
<evidence type="ECO:0000313" key="1">
    <source>
        <dbReference type="EMBL" id="PKA73291.1"/>
    </source>
</evidence>
<evidence type="ECO:0000313" key="3">
    <source>
        <dbReference type="Proteomes" id="UP000232891"/>
    </source>
</evidence>
<keyword evidence="3" id="KW-1185">Reference proteome</keyword>
<gene>
    <name evidence="1" type="ORF">ATI14_0005</name>
    <name evidence="2" type="ORF">ATI14_6446</name>
</gene>